<keyword evidence="1" id="KW-0472">Membrane</keyword>
<dbReference type="Proteomes" id="UP000032360">
    <property type="component" value="Unassembled WGS sequence"/>
</dbReference>
<evidence type="ECO:0000256" key="1">
    <source>
        <dbReference type="SAM" id="Phobius"/>
    </source>
</evidence>
<keyword evidence="1" id="KW-1133">Transmembrane helix</keyword>
<dbReference type="EMBL" id="JXYS01000069">
    <property type="protein sequence ID" value="KJF16971.1"/>
    <property type="molecule type" value="Genomic_DNA"/>
</dbReference>
<sequence>MITPSSSGWRKSLTGAAFTLLVSAFALYIAMRLIEAMLPVLIAVGVVVGVVYVLWIIHRRRQGW</sequence>
<organism evidence="2 3">
    <name type="scientific">Acidithrix ferrooxidans</name>
    <dbReference type="NCBI Taxonomy" id="1280514"/>
    <lineage>
        <taxon>Bacteria</taxon>
        <taxon>Bacillati</taxon>
        <taxon>Actinomycetota</taxon>
        <taxon>Acidimicrobiia</taxon>
        <taxon>Acidimicrobiales</taxon>
        <taxon>Acidimicrobiaceae</taxon>
        <taxon>Acidithrix</taxon>
    </lineage>
</organism>
<keyword evidence="1" id="KW-0812">Transmembrane</keyword>
<feature type="transmembrane region" description="Helical" evidence="1">
    <location>
        <begin position="36"/>
        <end position="57"/>
    </location>
</feature>
<feature type="transmembrane region" description="Helical" evidence="1">
    <location>
        <begin position="12"/>
        <end position="30"/>
    </location>
</feature>
<keyword evidence="3" id="KW-1185">Reference proteome</keyword>
<name>A0A0D8HIS1_9ACTN</name>
<protein>
    <submittedName>
        <fullName evidence="2">Uncharacterized protein</fullName>
    </submittedName>
</protein>
<proteinExistence type="predicted"/>
<dbReference type="STRING" id="1280514.AXFE_21730"/>
<accession>A0A0D8HIS1</accession>
<evidence type="ECO:0000313" key="2">
    <source>
        <dbReference type="EMBL" id="KJF16971.1"/>
    </source>
</evidence>
<dbReference type="RefSeq" id="WP_052605800.1">
    <property type="nucleotide sequence ID" value="NZ_JXYS01000069.1"/>
</dbReference>
<evidence type="ECO:0000313" key="3">
    <source>
        <dbReference type="Proteomes" id="UP000032360"/>
    </source>
</evidence>
<dbReference type="AlphaFoldDB" id="A0A0D8HIS1"/>
<gene>
    <name evidence="2" type="ORF">AXFE_21730</name>
</gene>
<comment type="caution">
    <text evidence="2">The sequence shown here is derived from an EMBL/GenBank/DDBJ whole genome shotgun (WGS) entry which is preliminary data.</text>
</comment>
<reference evidence="2 3" key="1">
    <citation type="submission" date="2015-01" db="EMBL/GenBank/DDBJ databases">
        <title>Draft genome of the acidophilic iron oxidizer Acidithrix ferrooxidans strain Py-F3.</title>
        <authorList>
            <person name="Poehlein A."/>
            <person name="Eisen S."/>
            <person name="Schloemann M."/>
            <person name="Johnson B.D."/>
            <person name="Daniel R."/>
            <person name="Muehling M."/>
        </authorList>
    </citation>
    <scope>NUCLEOTIDE SEQUENCE [LARGE SCALE GENOMIC DNA]</scope>
    <source>
        <strain evidence="2 3">Py-F3</strain>
    </source>
</reference>